<dbReference type="PANTHER" id="PTHR46148">
    <property type="entry name" value="CHROMO DOMAIN-CONTAINING PROTEIN"/>
    <property type="match status" value="1"/>
</dbReference>
<dbReference type="Pfam" id="PF24626">
    <property type="entry name" value="SH3_Tf2-1"/>
    <property type="match status" value="1"/>
</dbReference>
<dbReference type="STRING" id="22663.A0A2I0J2G9"/>
<dbReference type="AlphaFoldDB" id="A0A2I0J2G9"/>
<reference evidence="4 5" key="1">
    <citation type="submission" date="2017-11" db="EMBL/GenBank/DDBJ databases">
        <title>De-novo sequencing of pomegranate (Punica granatum L.) genome.</title>
        <authorList>
            <person name="Akparov Z."/>
            <person name="Amiraslanov A."/>
            <person name="Hajiyeva S."/>
            <person name="Abbasov M."/>
            <person name="Kaur K."/>
            <person name="Hamwieh A."/>
            <person name="Solovyev V."/>
            <person name="Salamov A."/>
            <person name="Braich B."/>
            <person name="Kosarev P."/>
            <person name="Mahmoud A."/>
            <person name="Hajiyev E."/>
            <person name="Babayeva S."/>
            <person name="Izzatullayeva V."/>
            <person name="Mammadov A."/>
            <person name="Mammadov A."/>
            <person name="Sharifova S."/>
            <person name="Ojaghi J."/>
            <person name="Eynullazada K."/>
            <person name="Bayramov B."/>
            <person name="Abdulazimova A."/>
            <person name="Shahmuradov I."/>
        </authorList>
    </citation>
    <scope>NUCLEOTIDE SEQUENCE [LARGE SCALE GENOMIC DNA]</scope>
    <source>
        <strain evidence="5">cv. AG2017</strain>
        <tissue evidence="4">Leaf</tissue>
    </source>
</reference>
<dbReference type="InterPro" id="IPR023779">
    <property type="entry name" value="Chromodomain_CS"/>
</dbReference>
<comment type="caution">
    <text evidence="4">The sequence shown here is derived from an EMBL/GenBank/DDBJ whole genome shotgun (WGS) entry which is preliminary data.</text>
</comment>
<comment type="subcellular location">
    <subcellularLocation>
        <location evidence="1">Nucleus</location>
    </subcellularLocation>
</comment>
<accession>A0A2I0J2G9</accession>
<evidence type="ECO:0000256" key="1">
    <source>
        <dbReference type="ARBA" id="ARBA00004123"/>
    </source>
</evidence>
<dbReference type="InterPro" id="IPR023780">
    <property type="entry name" value="Chromo_domain"/>
</dbReference>
<dbReference type="Pfam" id="PF00385">
    <property type="entry name" value="Chromo"/>
    <property type="match status" value="1"/>
</dbReference>
<sequence length="133" mass="15558">MAKRRGYTTFSNIRTCTRGLTRRYEGPFQVLQRVGNVAYKVELPKKLNLHPVFHVSMLKPFQEDKEDLSRAESSCAPIGAKAAYDQDVEQILADRVVRKRWCKPKREYLIKWKGLPESEASWEPAENLWQFTK</sequence>
<dbReference type="InterPro" id="IPR016197">
    <property type="entry name" value="Chromo-like_dom_sf"/>
</dbReference>
<evidence type="ECO:0000259" key="3">
    <source>
        <dbReference type="PROSITE" id="PS50013"/>
    </source>
</evidence>
<feature type="domain" description="Chromo" evidence="3">
    <location>
        <begin position="86"/>
        <end position="133"/>
    </location>
</feature>
<dbReference type="PROSITE" id="PS50013">
    <property type="entry name" value="CHROMO_2"/>
    <property type="match status" value="1"/>
</dbReference>
<dbReference type="InterPro" id="IPR056924">
    <property type="entry name" value="SH3_Tf2-1"/>
</dbReference>
<dbReference type="PANTHER" id="PTHR46148:SF52">
    <property type="entry name" value="OS04G0603800 PROTEIN"/>
    <property type="match status" value="1"/>
</dbReference>
<dbReference type="InterPro" id="IPR000953">
    <property type="entry name" value="Chromo/chromo_shadow_dom"/>
</dbReference>
<keyword evidence="2" id="KW-0539">Nucleus</keyword>
<evidence type="ECO:0000256" key="2">
    <source>
        <dbReference type="ARBA" id="ARBA00023242"/>
    </source>
</evidence>
<protein>
    <recommendedName>
        <fullName evidence="3">Chromo domain-containing protein</fullName>
    </recommendedName>
</protein>
<evidence type="ECO:0000313" key="5">
    <source>
        <dbReference type="Proteomes" id="UP000233551"/>
    </source>
</evidence>
<evidence type="ECO:0000313" key="4">
    <source>
        <dbReference type="EMBL" id="PKI50100.1"/>
    </source>
</evidence>
<organism evidence="4 5">
    <name type="scientific">Punica granatum</name>
    <name type="common">Pomegranate</name>
    <dbReference type="NCBI Taxonomy" id="22663"/>
    <lineage>
        <taxon>Eukaryota</taxon>
        <taxon>Viridiplantae</taxon>
        <taxon>Streptophyta</taxon>
        <taxon>Embryophyta</taxon>
        <taxon>Tracheophyta</taxon>
        <taxon>Spermatophyta</taxon>
        <taxon>Magnoliopsida</taxon>
        <taxon>eudicotyledons</taxon>
        <taxon>Gunneridae</taxon>
        <taxon>Pentapetalae</taxon>
        <taxon>rosids</taxon>
        <taxon>malvids</taxon>
        <taxon>Myrtales</taxon>
        <taxon>Lythraceae</taxon>
        <taxon>Punica</taxon>
    </lineage>
</organism>
<dbReference type="Proteomes" id="UP000233551">
    <property type="component" value="Unassembled WGS sequence"/>
</dbReference>
<dbReference type="PROSITE" id="PS00598">
    <property type="entry name" value="CHROMO_1"/>
    <property type="match status" value="1"/>
</dbReference>
<keyword evidence="5" id="KW-1185">Reference proteome</keyword>
<dbReference type="SUPFAM" id="SSF54160">
    <property type="entry name" value="Chromo domain-like"/>
    <property type="match status" value="1"/>
</dbReference>
<dbReference type="Gene3D" id="2.40.50.40">
    <property type="match status" value="1"/>
</dbReference>
<dbReference type="CDD" id="cd00024">
    <property type="entry name" value="CD_CSD"/>
    <property type="match status" value="1"/>
</dbReference>
<name>A0A2I0J2G9_PUNGR</name>
<dbReference type="EMBL" id="PGOL01002146">
    <property type="protein sequence ID" value="PKI50100.1"/>
    <property type="molecule type" value="Genomic_DNA"/>
</dbReference>
<dbReference type="GO" id="GO:0005634">
    <property type="term" value="C:nucleus"/>
    <property type="evidence" value="ECO:0007669"/>
    <property type="project" value="UniProtKB-SubCell"/>
</dbReference>
<gene>
    <name evidence="4" type="ORF">CRG98_029496</name>
</gene>
<proteinExistence type="predicted"/>